<reference evidence="3 4" key="1">
    <citation type="submission" date="2016-04" db="EMBL/GenBank/DDBJ databases">
        <title>A degradative enzymes factory behind the ericoid mycorrhizal symbiosis.</title>
        <authorList>
            <consortium name="DOE Joint Genome Institute"/>
            <person name="Martino E."/>
            <person name="Morin E."/>
            <person name="Grelet G."/>
            <person name="Kuo A."/>
            <person name="Kohler A."/>
            <person name="Daghino S."/>
            <person name="Barry K."/>
            <person name="Choi C."/>
            <person name="Cichocki N."/>
            <person name="Clum A."/>
            <person name="Copeland A."/>
            <person name="Hainaut M."/>
            <person name="Haridas S."/>
            <person name="Labutti K."/>
            <person name="Lindquist E."/>
            <person name="Lipzen A."/>
            <person name="Khouja H.-R."/>
            <person name="Murat C."/>
            <person name="Ohm R."/>
            <person name="Olson A."/>
            <person name="Spatafora J."/>
            <person name="Veneault-Fourrey C."/>
            <person name="Henrissat B."/>
            <person name="Grigoriev I."/>
            <person name="Martin F."/>
            <person name="Perotto S."/>
        </authorList>
    </citation>
    <scope>NUCLEOTIDE SEQUENCE [LARGE SCALE GENOMIC DNA]</scope>
    <source>
        <strain evidence="3 4">E</strain>
    </source>
</reference>
<dbReference type="Gene3D" id="3.10.129.10">
    <property type="entry name" value="Hotdog Thioesterase"/>
    <property type="match status" value="1"/>
</dbReference>
<name>A0A2J6T000_9HELO</name>
<dbReference type="CDD" id="cd03443">
    <property type="entry name" value="PaaI_thioesterase"/>
    <property type="match status" value="1"/>
</dbReference>
<dbReference type="GO" id="GO:0047617">
    <property type="term" value="F:fatty acyl-CoA hydrolase activity"/>
    <property type="evidence" value="ECO:0007669"/>
    <property type="project" value="InterPro"/>
</dbReference>
<feature type="domain" description="Thioesterase" evidence="2">
    <location>
        <begin position="65"/>
        <end position="145"/>
    </location>
</feature>
<dbReference type="SUPFAM" id="SSF54637">
    <property type="entry name" value="Thioesterase/thiol ester dehydrase-isomerase"/>
    <property type="match status" value="1"/>
</dbReference>
<organism evidence="3 4">
    <name type="scientific">Hyaloscypha bicolor E</name>
    <dbReference type="NCBI Taxonomy" id="1095630"/>
    <lineage>
        <taxon>Eukaryota</taxon>
        <taxon>Fungi</taxon>
        <taxon>Dikarya</taxon>
        <taxon>Ascomycota</taxon>
        <taxon>Pezizomycotina</taxon>
        <taxon>Leotiomycetes</taxon>
        <taxon>Helotiales</taxon>
        <taxon>Hyaloscyphaceae</taxon>
        <taxon>Hyaloscypha</taxon>
        <taxon>Hyaloscypha bicolor</taxon>
    </lineage>
</organism>
<dbReference type="AlphaFoldDB" id="A0A2J6T000"/>
<evidence type="ECO:0000313" key="4">
    <source>
        <dbReference type="Proteomes" id="UP000235371"/>
    </source>
</evidence>
<dbReference type="OrthoDB" id="2831072at2759"/>
<dbReference type="Pfam" id="PF03061">
    <property type="entry name" value="4HBT"/>
    <property type="match status" value="1"/>
</dbReference>
<dbReference type="Proteomes" id="UP000235371">
    <property type="component" value="Unassembled WGS sequence"/>
</dbReference>
<protein>
    <submittedName>
        <fullName evidence="3">Thioesterase/thiol ester dehydrase-isomerase</fullName>
    </submittedName>
</protein>
<gene>
    <name evidence="3" type="ORF">K444DRAFT_616142</name>
</gene>
<comment type="similarity">
    <text evidence="1">Belongs to the thioesterase PaaI family.</text>
</comment>
<dbReference type="PANTHER" id="PTHR21660">
    <property type="entry name" value="THIOESTERASE SUPERFAMILY MEMBER-RELATED"/>
    <property type="match status" value="1"/>
</dbReference>
<keyword evidence="3" id="KW-0413">Isomerase</keyword>
<evidence type="ECO:0000259" key="2">
    <source>
        <dbReference type="Pfam" id="PF03061"/>
    </source>
</evidence>
<keyword evidence="4" id="KW-1185">Reference proteome</keyword>
<sequence>MAATTHEEAMKAVEAIFERYLLISTSTKFAGFDKHIMETVELIDASPKGTVTFEFLIDERYTNINGVMHGGAAGVIFDMCTTTALGPLARPGFWDFLGGVTRTLNISYLKAIPIGTKVRIHSEVCQVGRTMAMIRGTMMSQDGQTIFCTCEHHKVSVPTREAHLQHRVAWDDLWDKDENVEGQAKL</sequence>
<evidence type="ECO:0000256" key="1">
    <source>
        <dbReference type="ARBA" id="ARBA00008324"/>
    </source>
</evidence>
<accession>A0A2J6T000</accession>
<evidence type="ECO:0000313" key="3">
    <source>
        <dbReference type="EMBL" id="PMD56329.1"/>
    </source>
</evidence>
<dbReference type="InterPro" id="IPR039298">
    <property type="entry name" value="ACOT13"/>
</dbReference>
<dbReference type="InParanoid" id="A0A2J6T000"/>
<dbReference type="GO" id="GO:0016853">
    <property type="term" value="F:isomerase activity"/>
    <property type="evidence" value="ECO:0007669"/>
    <property type="project" value="UniProtKB-KW"/>
</dbReference>
<dbReference type="EMBL" id="KZ613848">
    <property type="protein sequence ID" value="PMD56329.1"/>
    <property type="molecule type" value="Genomic_DNA"/>
</dbReference>
<dbReference type="InterPro" id="IPR029069">
    <property type="entry name" value="HotDog_dom_sf"/>
</dbReference>
<dbReference type="InterPro" id="IPR006683">
    <property type="entry name" value="Thioestr_dom"/>
</dbReference>
<dbReference type="PANTHER" id="PTHR21660:SF9">
    <property type="entry name" value="THIOESTERASE DOMAIN-CONTAINING PROTEIN"/>
    <property type="match status" value="1"/>
</dbReference>
<dbReference type="RefSeq" id="XP_024733233.1">
    <property type="nucleotide sequence ID" value="XM_024880866.1"/>
</dbReference>
<dbReference type="STRING" id="1095630.A0A2J6T000"/>
<dbReference type="GeneID" id="36588943"/>
<proteinExistence type="inferred from homology"/>